<evidence type="ECO:0000259" key="1">
    <source>
        <dbReference type="PROSITE" id="PS50943"/>
    </source>
</evidence>
<dbReference type="PROSITE" id="PS50943">
    <property type="entry name" value="HTH_CROC1"/>
    <property type="match status" value="1"/>
</dbReference>
<proteinExistence type="predicted"/>
<dbReference type="CDD" id="cd00093">
    <property type="entry name" value="HTH_XRE"/>
    <property type="match status" value="1"/>
</dbReference>
<dbReference type="InterPro" id="IPR010982">
    <property type="entry name" value="Lambda_DNA-bd_dom_sf"/>
</dbReference>
<dbReference type="Proteomes" id="UP001500449">
    <property type="component" value="Unassembled WGS sequence"/>
</dbReference>
<dbReference type="RefSeq" id="WP_344424111.1">
    <property type="nucleotide sequence ID" value="NZ_BAAAQK010000024.1"/>
</dbReference>
<dbReference type="SMART" id="SM00530">
    <property type="entry name" value="HTH_XRE"/>
    <property type="match status" value="1"/>
</dbReference>
<reference evidence="2 3" key="1">
    <citation type="journal article" date="2019" name="Int. J. Syst. Evol. Microbiol.">
        <title>The Global Catalogue of Microorganisms (GCM) 10K type strain sequencing project: providing services to taxonomists for standard genome sequencing and annotation.</title>
        <authorList>
            <consortium name="The Broad Institute Genomics Platform"/>
            <consortium name="The Broad Institute Genome Sequencing Center for Infectious Disease"/>
            <person name="Wu L."/>
            <person name="Ma J."/>
        </authorList>
    </citation>
    <scope>NUCLEOTIDE SEQUENCE [LARGE SCALE GENOMIC DNA]</scope>
    <source>
        <strain evidence="2 3">JCM 16009</strain>
    </source>
</reference>
<comment type="caution">
    <text evidence="2">The sequence shown here is derived from an EMBL/GenBank/DDBJ whole genome shotgun (WGS) entry which is preliminary data.</text>
</comment>
<protein>
    <recommendedName>
        <fullName evidence="1">HTH cro/C1-type domain-containing protein</fullName>
    </recommendedName>
</protein>
<sequence length="125" mass="13836">MRGAGDSLSIGRAYAFYSARRGLTQTQLANLVGRRTDWLSKIERGERPLRNVELIAAVARVLRVSLPDLMGQPVLLEEENRRDGIPAIRDALMAPGQLSRTLFSVSESPTKVLSLEQSSRLVEFA</sequence>
<dbReference type="InterPro" id="IPR001387">
    <property type="entry name" value="Cro/C1-type_HTH"/>
</dbReference>
<evidence type="ECO:0000313" key="3">
    <source>
        <dbReference type="Proteomes" id="UP001500449"/>
    </source>
</evidence>
<gene>
    <name evidence="2" type="ORF">GCM10009836_58090</name>
</gene>
<dbReference type="SUPFAM" id="SSF47413">
    <property type="entry name" value="lambda repressor-like DNA-binding domains"/>
    <property type="match status" value="1"/>
</dbReference>
<name>A0ABN2NHX3_9PSEU</name>
<dbReference type="Pfam" id="PF13560">
    <property type="entry name" value="HTH_31"/>
    <property type="match status" value="1"/>
</dbReference>
<accession>A0ABN2NHX3</accession>
<keyword evidence="3" id="KW-1185">Reference proteome</keyword>
<feature type="domain" description="HTH cro/C1-type" evidence="1">
    <location>
        <begin position="20"/>
        <end position="69"/>
    </location>
</feature>
<evidence type="ECO:0000313" key="2">
    <source>
        <dbReference type="EMBL" id="GAA1869859.1"/>
    </source>
</evidence>
<organism evidence="2 3">
    <name type="scientific">Pseudonocardia ailaonensis</name>
    <dbReference type="NCBI Taxonomy" id="367279"/>
    <lineage>
        <taxon>Bacteria</taxon>
        <taxon>Bacillati</taxon>
        <taxon>Actinomycetota</taxon>
        <taxon>Actinomycetes</taxon>
        <taxon>Pseudonocardiales</taxon>
        <taxon>Pseudonocardiaceae</taxon>
        <taxon>Pseudonocardia</taxon>
    </lineage>
</organism>
<dbReference type="Gene3D" id="1.10.260.40">
    <property type="entry name" value="lambda repressor-like DNA-binding domains"/>
    <property type="match status" value="1"/>
</dbReference>
<dbReference type="EMBL" id="BAAAQK010000024">
    <property type="protein sequence ID" value="GAA1869859.1"/>
    <property type="molecule type" value="Genomic_DNA"/>
</dbReference>